<reference evidence="3" key="1">
    <citation type="submission" date="2020-10" db="EMBL/GenBank/DDBJ databases">
        <authorList>
            <person name="Gilroy R."/>
        </authorList>
    </citation>
    <scope>NUCLEOTIDE SEQUENCE</scope>
    <source>
        <strain evidence="3">B1-20833</strain>
    </source>
</reference>
<sequence>MELVIVSPVRIICSASAEEASFPGTSGRFTVLPGHAPLISSLEEGDIVYSSGGKQFSVHARRGCVRVLNDRIEACIETPAPSSGQKSKETEEKE</sequence>
<evidence type="ECO:0000256" key="1">
    <source>
        <dbReference type="ARBA" id="ARBA00023196"/>
    </source>
</evidence>
<feature type="domain" description="ATP synthase F1 complex delta/epsilon subunit N-terminal" evidence="2">
    <location>
        <begin position="1"/>
        <end position="73"/>
    </location>
</feature>
<organism evidence="3 4">
    <name type="scientific">Candidatus Cryptobacteroides intestinavium</name>
    <dbReference type="NCBI Taxonomy" id="2840766"/>
    <lineage>
        <taxon>Bacteria</taxon>
        <taxon>Pseudomonadati</taxon>
        <taxon>Bacteroidota</taxon>
        <taxon>Bacteroidia</taxon>
        <taxon>Bacteroidales</taxon>
        <taxon>Candidatus Cryptobacteroides</taxon>
    </lineage>
</organism>
<dbReference type="EMBL" id="JADIMI010000070">
    <property type="protein sequence ID" value="MBO8452697.1"/>
    <property type="molecule type" value="Genomic_DNA"/>
</dbReference>
<reference evidence="3" key="2">
    <citation type="journal article" date="2021" name="PeerJ">
        <title>Extensive microbial diversity within the chicken gut microbiome revealed by metagenomics and culture.</title>
        <authorList>
            <person name="Gilroy R."/>
            <person name="Ravi A."/>
            <person name="Getino M."/>
            <person name="Pursley I."/>
            <person name="Horton D.L."/>
            <person name="Alikhan N.F."/>
            <person name="Baker D."/>
            <person name="Gharbi K."/>
            <person name="Hall N."/>
            <person name="Watson M."/>
            <person name="Adriaenssens E.M."/>
            <person name="Foster-Nyarko E."/>
            <person name="Jarju S."/>
            <person name="Secka A."/>
            <person name="Antonio M."/>
            <person name="Oren A."/>
            <person name="Chaudhuri R.R."/>
            <person name="La Ragione R."/>
            <person name="Hildebrand F."/>
            <person name="Pallen M.J."/>
        </authorList>
    </citation>
    <scope>NUCLEOTIDE SEQUENCE</scope>
    <source>
        <strain evidence="3">B1-20833</strain>
    </source>
</reference>
<dbReference type="Pfam" id="PF02823">
    <property type="entry name" value="ATP-synt_DE_N"/>
    <property type="match status" value="1"/>
</dbReference>
<dbReference type="Proteomes" id="UP000823661">
    <property type="component" value="Unassembled WGS sequence"/>
</dbReference>
<evidence type="ECO:0000313" key="3">
    <source>
        <dbReference type="EMBL" id="MBO8452697.1"/>
    </source>
</evidence>
<evidence type="ECO:0000259" key="2">
    <source>
        <dbReference type="Pfam" id="PF02823"/>
    </source>
</evidence>
<name>A0A9D9ERF4_9BACT</name>
<keyword evidence="1" id="KW-0066">ATP synthesis</keyword>
<evidence type="ECO:0000313" key="4">
    <source>
        <dbReference type="Proteomes" id="UP000823661"/>
    </source>
</evidence>
<dbReference type="InterPro" id="IPR020546">
    <property type="entry name" value="ATP_synth_F1_dsu/esu_N"/>
</dbReference>
<dbReference type="AlphaFoldDB" id="A0A9D9ERF4"/>
<dbReference type="GO" id="GO:0015986">
    <property type="term" value="P:proton motive force-driven ATP synthesis"/>
    <property type="evidence" value="ECO:0007669"/>
    <property type="project" value="InterPro"/>
</dbReference>
<proteinExistence type="predicted"/>
<accession>A0A9D9ERF4</accession>
<comment type="caution">
    <text evidence="3">The sequence shown here is derived from an EMBL/GenBank/DDBJ whole genome shotgun (WGS) entry which is preliminary data.</text>
</comment>
<protein>
    <recommendedName>
        <fullName evidence="2">ATP synthase F1 complex delta/epsilon subunit N-terminal domain-containing protein</fullName>
    </recommendedName>
</protein>
<dbReference type="Gene3D" id="2.60.15.10">
    <property type="entry name" value="F0F1 ATP synthase delta/epsilon subunit, N-terminal"/>
    <property type="match status" value="1"/>
</dbReference>
<dbReference type="GO" id="GO:0045259">
    <property type="term" value="C:proton-transporting ATP synthase complex"/>
    <property type="evidence" value="ECO:0007669"/>
    <property type="project" value="UniProtKB-KW"/>
</dbReference>
<dbReference type="InterPro" id="IPR036771">
    <property type="entry name" value="ATPsynth_dsu/esu_N"/>
</dbReference>
<gene>
    <name evidence="3" type="ORF">IAC06_07435</name>
</gene>
<dbReference type="SUPFAM" id="SSF51344">
    <property type="entry name" value="Epsilon subunit of F1F0-ATP synthase N-terminal domain"/>
    <property type="match status" value="1"/>
</dbReference>
<keyword evidence="1" id="KW-0139">CF(1)</keyword>